<gene>
    <name evidence="4" type="ORF">AYI70_g9236</name>
</gene>
<dbReference type="AlphaFoldDB" id="A0A1R1XC98"/>
<keyword evidence="1" id="KW-0238">DNA-binding</keyword>
<dbReference type="EMBL" id="LSSN01004060">
    <property type="protein sequence ID" value="OMJ12262.1"/>
    <property type="molecule type" value="Genomic_DNA"/>
</dbReference>
<feature type="compositionally biased region" description="Polar residues" evidence="2">
    <location>
        <begin position="112"/>
        <end position="126"/>
    </location>
</feature>
<feature type="region of interest" description="Disordered" evidence="2">
    <location>
        <begin position="112"/>
        <end position="134"/>
    </location>
</feature>
<dbReference type="STRING" id="133412.A0A1R1XC98"/>
<protein>
    <submittedName>
        <fullName evidence="4">Silenced mating-type M-specific polypeptide Mc</fullName>
    </submittedName>
</protein>
<comment type="caution">
    <text evidence="4">The sequence shown here is derived from an EMBL/GenBank/DDBJ whole genome shotgun (WGS) entry which is preliminary data.</text>
</comment>
<dbReference type="Proteomes" id="UP000187283">
    <property type="component" value="Unassembled WGS sequence"/>
</dbReference>
<evidence type="ECO:0000259" key="3">
    <source>
        <dbReference type="PROSITE" id="PS50118"/>
    </source>
</evidence>
<reference evidence="4 5" key="1">
    <citation type="submission" date="2017-01" db="EMBL/GenBank/DDBJ databases">
        <authorList>
            <person name="Mah S.A."/>
            <person name="Swanson W.J."/>
            <person name="Moy G.W."/>
            <person name="Vacquier V.D."/>
        </authorList>
    </citation>
    <scope>NUCLEOTIDE SEQUENCE [LARGE SCALE GENOMIC DNA]</scope>
    <source>
        <strain evidence="4 5">GSMNP</strain>
    </source>
</reference>
<dbReference type="Pfam" id="PF00505">
    <property type="entry name" value="HMG_box"/>
    <property type="match status" value="1"/>
</dbReference>
<feature type="domain" description="HMG box" evidence="3">
    <location>
        <begin position="134"/>
        <end position="192"/>
    </location>
</feature>
<sequence length="272" mass="30697">MNPENLNPIIPSGVLSNSNTEDMVIVASGYTPIMIPNKFLMGDYYVSFSQFSEGKIGENYTFCLNEQNNLNLDDKARNSILLNNKRSILDLEHSKTKISASDFSDFGLNKAHNSSQKSDYTKAQISKNELKKEPKKPPNAFILYRRDWHKKLLKKDPKTQAKHISSQIAEQWKKESYKVKLQYLNLALQKKKFFFKGQDLSSVKKTSKDVASKPSTNCEENISLNESSILCEPANTENSLEIISVSNLCTNSQDKGLEVKKSSASVNFPDPN</sequence>
<feature type="DNA-binding region" description="HMG box" evidence="1">
    <location>
        <begin position="134"/>
        <end position="192"/>
    </location>
</feature>
<evidence type="ECO:0000256" key="1">
    <source>
        <dbReference type="PROSITE-ProRule" id="PRU00267"/>
    </source>
</evidence>
<accession>A0A1R1XC98</accession>
<dbReference type="PROSITE" id="PS50118">
    <property type="entry name" value="HMG_BOX_2"/>
    <property type="match status" value="1"/>
</dbReference>
<keyword evidence="1" id="KW-0539">Nucleus</keyword>
<proteinExistence type="predicted"/>
<evidence type="ECO:0000313" key="4">
    <source>
        <dbReference type="EMBL" id="OMJ12262.1"/>
    </source>
</evidence>
<name>A0A1R1XC98_9FUNG</name>
<evidence type="ECO:0000256" key="2">
    <source>
        <dbReference type="SAM" id="MobiDB-lite"/>
    </source>
</evidence>
<dbReference type="InterPro" id="IPR009071">
    <property type="entry name" value="HMG_box_dom"/>
</dbReference>
<dbReference type="GO" id="GO:0005634">
    <property type="term" value="C:nucleus"/>
    <property type="evidence" value="ECO:0007669"/>
    <property type="project" value="UniProtKB-UniRule"/>
</dbReference>
<dbReference type="GO" id="GO:0003677">
    <property type="term" value="F:DNA binding"/>
    <property type="evidence" value="ECO:0007669"/>
    <property type="project" value="UniProtKB-UniRule"/>
</dbReference>
<dbReference type="SMART" id="SM00398">
    <property type="entry name" value="HMG"/>
    <property type="match status" value="1"/>
</dbReference>
<dbReference type="SUPFAM" id="SSF47095">
    <property type="entry name" value="HMG-box"/>
    <property type="match status" value="1"/>
</dbReference>
<keyword evidence="5" id="KW-1185">Reference proteome</keyword>
<dbReference type="Gene3D" id="1.10.30.10">
    <property type="entry name" value="High mobility group box domain"/>
    <property type="match status" value="1"/>
</dbReference>
<organism evidence="4 5">
    <name type="scientific">Smittium culicis</name>
    <dbReference type="NCBI Taxonomy" id="133412"/>
    <lineage>
        <taxon>Eukaryota</taxon>
        <taxon>Fungi</taxon>
        <taxon>Fungi incertae sedis</taxon>
        <taxon>Zoopagomycota</taxon>
        <taxon>Kickxellomycotina</taxon>
        <taxon>Harpellomycetes</taxon>
        <taxon>Harpellales</taxon>
        <taxon>Legeriomycetaceae</taxon>
        <taxon>Smittium</taxon>
    </lineage>
</organism>
<evidence type="ECO:0000313" key="5">
    <source>
        <dbReference type="Proteomes" id="UP000187283"/>
    </source>
</evidence>
<dbReference type="InterPro" id="IPR036910">
    <property type="entry name" value="HMG_box_dom_sf"/>
</dbReference>
<dbReference type="CDD" id="cd01389">
    <property type="entry name" value="HMG-box_ROX1-like"/>
    <property type="match status" value="1"/>
</dbReference>
<dbReference type="OrthoDB" id="6247875at2759"/>